<dbReference type="RefSeq" id="WP_267614016.1">
    <property type="nucleotide sequence ID" value="NZ_JAOVZQ010000001.1"/>
</dbReference>
<name>A0ABT3YJU9_9HYPH</name>
<proteinExistence type="predicted"/>
<evidence type="ECO:0000313" key="2">
    <source>
        <dbReference type="EMBL" id="MCY0096172.1"/>
    </source>
</evidence>
<protein>
    <submittedName>
        <fullName evidence="2">ABA4-like family protein</fullName>
    </submittedName>
</protein>
<evidence type="ECO:0000256" key="1">
    <source>
        <dbReference type="SAM" id="Phobius"/>
    </source>
</evidence>
<accession>A0ABT3YJU9</accession>
<comment type="caution">
    <text evidence="2">The sequence shown here is derived from an EMBL/GenBank/DDBJ whole genome shotgun (WGS) entry which is preliminary data.</text>
</comment>
<keyword evidence="1" id="KW-0472">Membrane</keyword>
<sequence>MNPDTLFQLSGPLAMAGWLALAASPLAPRLTQLAAGLVIPVILSLGYTALILANWSSAEGGFNSLAEVMLLFTNPAVALAGWLHYLAFDLFVGAWEVRTARRTGFPHLLVLPCLVLTFLFGPIGLLVFLGLRLVHGRFATQTAGGLA</sequence>
<dbReference type="InterPro" id="IPR025461">
    <property type="entry name" value="ABA4-like"/>
</dbReference>
<dbReference type="Pfam" id="PF14108">
    <property type="entry name" value="ABA4-like"/>
    <property type="match status" value="1"/>
</dbReference>
<keyword evidence="1" id="KW-0812">Transmembrane</keyword>
<gene>
    <name evidence="2" type="ORF">OEG82_19445</name>
</gene>
<organism evidence="2 3">
    <name type="scientific">Hoeflea ulvae</name>
    <dbReference type="NCBI Taxonomy" id="2983764"/>
    <lineage>
        <taxon>Bacteria</taxon>
        <taxon>Pseudomonadati</taxon>
        <taxon>Pseudomonadota</taxon>
        <taxon>Alphaproteobacteria</taxon>
        <taxon>Hyphomicrobiales</taxon>
        <taxon>Rhizobiaceae</taxon>
        <taxon>Hoeflea</taxon>
    </lineage>
</organism>
<feature type="transmembrane region" description="Helical" evidence="1">
    <location>
        <begin position="108"/>
        <end position="131"/>
    </location>
</feature>
<feature type="transmembrane region" description="Helical" evidence="1">
    <location>
        <begin position="65"/>
        <end position="88"/>
    </location>
</feature>
<dbReference type="EMBL" id="JAOVZQ010000001">
    <property type="protein sequence ID" value="MCY0096172.1"/>
    <property type="molecule type" value="Genomic_DNA"/>
</dbReference>
<keyword evidence="1" id="KW-1133">Transmembrane helix</keyword>
<evidence type="ECO:0000313" key="3">
    <source>
        <dbReference type="Proteomes" id="UP001081283"/>
    </source>
</evidence>
<dbReference type="Proteomes" id="UP001081283">
    <property type="component" value="Unassembled WGS sequence"/>
</dbReference>
<keyword evidence="3" id="KW-1185">Reference proteome</keyword>
<reference evidence="2" key="1">
    <citation type="submission" date="2022-10" db="EMBL/GenBank/DDBJ databases">
        <title>Hoeflea sp. J2-29, isolated from marine algae.</title>
        <authorList>
            <person name="Kristyanto S."/>
            <person name="Kim J.M."/>
            <person name="Jeon C.O."/>
        </authorList>
    </citation>
    <scope>NUCLEOTIDE SEQUENCE</scope>
    <source>
        <strain evidence="2">J2-29</strain>
    </source>
</reference>
<feature type="transmembrane region" description="Helical" evidence="1">
    <location>
        <begin position="32"/>
        <end position="53"/>
    </location>
</feature>